<reference evidence="3" key="1">
    <citation type="journal article" date="2019" name="Int. J. Syst. Evol. Microbiol.">
        <title>The Global Catalogue of Microorganisms (GCM) 10K type strain sequencing project: providing services to taxonomists for standard genome sequencing and annotation.</title>
        <authorList>
            <consortium name="The Broad Institute Genomics Platform"/>
            <consortium name="The Broad Institute Genome Sequencing Center for Infectious Disease"/>
            <person name="Wu L."/>
            <person name="Ma J."/>
        </authorList>
    </citation>
    <scope>NUCLEOTIDE SEQUENCE [LARGE SCALE GENOMIC DNA]</scope>
    <source>
        <strain evidence="3">CGMCC 1.12471</strain>
    </source>
</reference>
<evidence type="ECO:0000259" key="1">
    <source>
        <dbReference type="PROSITE" id="PS50995"/>
    </source>
</evidence>
<comment type="caution">
    <text evidence="2">The sequence shown here is derived from an EMBL/GenBank/DDBJ whole genome shotgun (WGS) entry which is preliminary data.</text>
</comment>
<dbReference type="InterPro" id="IPR036390">
    <property type="entry name" value="WH_DNA-bd_sf"/>
</dbReference>
<dbReference type="SUPFAM" id="SSF46785">
    <property type="entry name" value="Winged helix' DNA-binding domain"/>
    <property type="match status" value="1"/>
</dbReference>
<dbReference type="PANTHER" id="PTHR39515">
    <property type="entry name" value="CONSERVED PROTEIN"/>
    <property type="match status" value="1"/>
</dbReference>
<proteinExistence type="predicted"/>
<accession>A0ABW4LGE3</accession>
<evidence type="ECO:0000313" key="2">
    <source>
        <dbReference type="EMBL" id="MFD1722303.1"/>
    </source>
</evidence>
<dbReference type="PROSITE" id="PS50995">
    <property type="entry name" value="HTH_MARR_2"/>
    <property type="match status" value="1"/>
</dbReference>
<feature type="domain" description="HTH marR-type" evidence="1">
    <location>
        <begin position="6"/>
        <end position="137"/>
    </location>
</feature>
<sequence length="148" mass="16125">MRDDQALVLEQQLRRFARQQRSRRPRLEGVGDRAAQVLGGVARAGEDASPGAIADALQMAGPNVAAVLRELEEAGLVRRDRDPVDGRRVRLELTPDGEAVVVAHRAARAAWLRVALEQALSPAEQQLLLDAGALLDRVVDADQQDGRR</sequence>
<dbReference type="Gene3D" id="1.10.10.10">
    <property type="entry name" value="Winged helix-like DNA-binding domain superfamily/Winged helix DNA-binding domain"/>
    <property type="match status" value="1"/>
</dbReference>
<dbReference type="Proteomes" id="UP001597347">
    <property type="component" value="Unassembled WGS sequence"/>
</dbReference>
<dbReference type="RefSeq" id="WP_377935287.1">
    <property type="nucleotide sequence ID" value="NZ_JBHUEA010000019.1"/>
</dbReference>
<dbReference type="InterPro" id="IPR000835">
    <property type="entry name" value="HTH_MarR-typ"/>
</dbReference>
<dbReference type="EMBL" id="JBHUEA010000019">
    <property type="protein sequence ID" value="MFD1722303.1"/>
    <property type="molecule type" value="Genomic_DNA"/>
</dbReference>
<keyword evidence="3" id="KW-1185">Reference proteome</keyword>
<dbReference type="SMART" id="SM00347">
    <property type="entry name" value="HTH_MARR"/>
    <property type="match status" value="1"/>
</dbReference>
<name>A0ABW4LGE3_9MICO</name>
<dbReference type="PRINTS" id="PR00598">
    <property type="entry name" value="HTHMARR"/>
</dbReference>
<dbReference type="Gene3D" id="1.10.287.100">
    <property type="match status" value="1"/>
</dbReference>
<protein>
    <submittedName>
        <fullName evidence="2">MarR family winged helix-turn-helix transcriptional regulator</fullName>
    </submittedName>
</protein>
<dbReference type="InterPro" id="IPR036388">
    <property type="entry name" value="WH-like_DNA-bd_sf"/>
</dbReference>
<dbReference type="PANTHER" id="PTHR39515:SF2">
    <property type="entry name" value="HTH-TYPE TRANSCRIPTIONAL REGULATOR RV0880"/>
    <property type="match status" value="1"/>
</dbReference>
<dbReference type="Pfam" id="PF12802">
    <property type="entry name" value="MarR_2"/>
    <property type="match status" value="1"/>
</dbReference>
<evidence type="ECO:0000313" key="3">
    <source>
        <dbReference type="Proteomes" id="UP001597347"/>
    </source>
</evidence>
<dbReference type="InterPro" id="IPR052526">
    <property type="entry name" value="HTH-type_Bedaq_tolerance"/>
</dbReference>
<gene>
    <name evidence="2" type="ORF">ACFSBI_12160</name>
</gene>
<organism evidence="2 3">
    <name type="scientific">Amnibacterium endophyticum</name>
    <dbReference type="NCBI Taxonomy" id="2109337"/>
    <lineage>
        <taxon>Bacteria</taxon>
        <taxon>Bacillati</taxon>
        <taxon>Actinomycetota</taxon>
        <taxon>Actinomycetes</taxon>
        <taxon>Micrococcales</taxon>
        <taxon>Microbacteriaceae</taxon>
        <taxon>Amnibacterium</taxon>
    </lineage>
</organism>